<sequence>MDKDEARISSRSPTTKATEKVAVNIWCSLTYVGDIDVINQQFACEFWMTATWKAEPKLQGKKNEEVDWDQEWDPKITFTNATAIDRMQKGQRLYTSEEGGKEMTYAQEMYKVRGTFKGQVDLADFPLDFQELPIILSSDWTDRHVKFQKDMLKGDVIRHLGFSAPQEWSLCSHVHTDVTSIVLECPGASDRHYPMYIITAHVQRKIGYYIWNVVLFMFVITGLSFASFAVSPDHLADQLTVTLTILLTGVAFKFAVSKNLPSVSYATLLDKYVLIHLLFVCFIALLNTMSSAITPTSRASYNFACMAGGLGVFVLIQVVMVIVAAFKRRVAKRELMKFANLYKKRDDEIERMRRERDWYAERSKQPKTPTITLTPALRQFTFSANGVTKSPREREGSAPDSPKSYV</sequence>
<name>A0A6P8H1F7_ACTTE</name>
<dbReference type="Proteomes" id="UP000515163">
    <property type="component" value="Unplaced"/>
</dbReference>
<dbReference type="AlphaFoldDB" id="A0A6P8H1F7"/>
<keyword evidence="3 6" id="KW-1133">Transmembrane helix</keyword>
<dbReference type="FunFam" id="2.70.170.10:FF:000053">
    <property type="entry name" value="Predicted protein"/>
    <property type="match status" value="1"/>
</dbReference>
<evidence type="ECO:0000256" key="6">
    <source>
        <dbReference type="SAM" id="Phobius"/>
    </source>
</evidence>
<dbReference type="GeneID" id="116286793"/>
<accession>A0A6P8H1F7</accession>
<dbReference type="InterPro" id="IPR006202">
    <property type="entry name" value="Neur_chan_lig-bd"/>
</dbReference>
<dbReference type="SUPFAM" id="SSF90112">
    <property type="entry name" value="Neurotransmitter-gated ion-channel transmembrane pore"/>
    <property type="match status" value="1"/>
</dbReference>
<dbReference type="InterPro" id="IPR036734">
    <property type="entry name" value="Neur_chan_lig-bd_sf"/>
</dbReference>
<gene>
    <name evidence="9" type="primary">LOC116286793</name>
</gene>
<evidence type="ECO:0000259" key="7">
    <source>
        <dbReference type="Pfam" id="PF02931"/>
    </source>
</evidence>
<protein>
    <submittedName>
        <fullName evidence="9">Neuronal acetylcholine receptor subunit alpha-6-like isoform X1</fullName>
    </submittedName>
</protein>
<dbReference type="GO" id="GO:0005230">
    <property type="term" value="F:extracellular ligand-gated monoatomic ion channel activity"/>
    <property type="evidence" value="ECO:0007669"/>
    <property type="project" value="InterPro"/>
</dbReference>
<dbReference type="InterPro" id="IPR036719">
    <property type="entry name" value="Neuro-gated_channel_TM_sf"/>
</dbReference>
<evidence type="ECO:0000256" key="2">
    <source>
        <dbReference type="ARBA" id="ARBA00022692"/>
    </source>
</evidence>
<keyword evidence="8" id="KW-1185">Reference proteome</keyword>
<dbReference type="KEGG" id="aten:116286793"/>
<dbReference type="PANTHER" id="PTHR18945">
    <property type="entry name" value="NEUROTRANSMITTER GATED ION CHANNEL"/>
    <property type="match status" value="1"/>
</dbReference>
<evidence type="ECO:0000256" key="3">
    <source>
        <dbReference type="ARBA" id="ARBA00022989"/>
    </source>
</evidence>
<dbReference type="GO" id="GO:0016020">
    <property type="term" value="C:membrane"/>
    <property type="evidence" value="ECO:0007669"/>
    <property type="project" value="UniProtKB-SubCell"/>
</dbReference>
<dbReference type="Pfam" id="PF02931">
    <property type="entry name" value="Neur_chan_LBD"/>
    <property type="match status" value="1"/>
</dbReference>
<dbReference type="InterPro" id="IPR006201">
    <property type="entry name" value="Neur_channel"/>
</dbReference>
<evidence type="ECO:0000313" key="8">
    <source>
        <dbReference type="Proteomes" id="UP000515163"/>
    </source>
</evidence>
<dbReference type="SUPFAM" id="SSF63712">
    <property type="entry name" value="Nicotinic receptor ligand binding domain-like"/>
    <property type="match status" value="1"/>
</dbReference>
<feature type="transmembrane region" description="Helical" evidence="6">
    <location>
        <begin position="235"/>
        <end position="256"/>
    </location>
</feature>
<evidence type="ECO:0000256" key="4">
    <source>
        <dbReference type="ARBA" id="ARBA00023136"/>
    </source>
</evidence>
<keyword evidence="4 6" id="KW-0472">Membrane</keyword>
<comment type="subcellular location">
    <subcellularLocation>
        <location evidence="1">Membrane</location>
        <topology evidence="1">Multi-pass membrane protein</topology>
    </subcellularLocation>
</comment>
<keyword evidence="2 6" id="KW-0812">Transmembrane</keyword>
<feature type="domain" description="Neurotransmitter-gated ion-channel ligand-binding" evidence="7">
    <location>
        <begin position="11"/>
        <end position="172"/>
    </location>
</feature>
<dbReference type="Gene3D" id="2.70.170.10">
    <property type="entry name" value="Neurotransmitter-gated ion-channel ligand-binding domain"/>
    <property type="match status" value="1"/>
</dbReference>
<dbReference type="RefSeq" id="XP_031549236.1">
    <property type="nucleotide sequence ID" value="XM_031693376.1"/>
</dbReference>
<organism evidence="8 9">
    <name type="scientific">Actinia tenebrosa</name>
    <name type="common">Australian red waratah sea anemone</name>
    <dbReference type="NCBI Taxonomy" id="6105"/>
    <lineage>
        <taxon>Eukaryota</taxon>
        <taxon>Metazoa</taxon>
        <taxon>Cnidaria</taxon>
        <taxon>Anthozoa</taxon>
        <taxon>Hexacorallia</taxon>
        <taxon>Actiniaria</taxon>
        <taxon>Actiniidae</taxon>
        <taxon>Actinia</taxon>
    </lineage>
</organism>
<dbReference type="InterPro" id="IPR038050">
    <property type="entry name" value="Neuro_actylchol_rec"/>
</dbReference>
<feature type="transmembrane region" description="Helical" evidence="6">
    <location>
        <begin position="268"/>
        <end position="289"/>
    </location>
</feature>
<feature type="region of interest" description="Disordered" evidence="5">
    <location>
        <begin position="382"/>
        <end position="406"/>
    </location>
</feature>
<feature type="transmembrane region" description="Helical" evidence="6">
    <location>
        <begin position="208"/>
        <end position="229"/>
    </location>
</feature>
<dbReference type="InParanoid" id="A0A6P8H1F7"/>
<reference evidence="9" key="1">
    <citation type="submission" date="2025-08" db="UniProtKB">
        <authorList>
            <consortium name="RefSeq"/>
        </authorList>
    </citation>
    <scope>IDENTIFICATION</scope>
    <source>
        <tissue evidence="9">Tentacle</tissue>
    </source>
</reference>
<feature type="transmembrane region" description="Helical" evidence="6">
    <location>
        <begin position="301"/>
        <end position="326"/>
    </location>
</feature>
<proteinExistence type="predicted"/>
<evidence type="ECO:0000313" key="9">
    <source>
        <dbReference type="RefSeq" id="XP_031549236.1"/>
    </source>
</evidence>
<dbReference type="Gene3D" id="1.20.58.390">
    <property type="entry name" value="Neurotransmitter-gated ion-channel transmembrane domain"/>
    <property type="match status" value="1"/>
</dbReference>
<evidence type="ECO:0000256" key="5">
    <source>
        <dbReference type="SAM" id="MobiDB-lite"/>
    </source>
</evidence>
<evidence type="ECO:0000256" key="1">
    <source>
        <dbReference type="ARBA" id="ARBA00004141"/>
    </source>
</evidence>
<dbReference type="GO" id="GO:0004888">
    <property type="term" value="F:transmembrane signaling receptor activity"/>
    <property type="evidence" value="ECO:0007669"/>
    <property type="project" value="InterPro"/>
</dbReference>
<dbReference type="OrthoDB" id="5975154at2759"/>